<evidence type="ECO:0000256" key="6">
    <source>
        <dbReference type="PROSITE-ProRule" id="PRU00024"/>
    </source>
</evidence>
<feature type="compositionally biased region" description="Pro residues" evidence="8">
    <location>
        <begin position="903"/>
        <end position="912"/>
    </location>
</feature>
<dbReference type="InterPro" id="IPR043502">
    <property type="entry name" value="DNA/RNA_pol_sf"/>
</dbReference>
<feature type="coiled-coil region" evidence="7">
    <location>
        <begin position="127"/>
        <end position="158"/>
    </location>
</feature>
<dbReference type="GO" id="GO:0008270">
    <property type="term" value="F:zinc ion binding"/>
    <property type="evidence" value="ECO:0007669"/>
    <property type="project" value="UniProtKB-KW"/>
</dbReference>
<dbReference type="SUPFAM" id="SSF56672">
    <property type="entry name" value="DNA/RNA polymerases"/>
    <property type="match status" value="1"/>
</dbReference>
<dbReference type="PROSITE" id="PS00518">
    <property type="entry name" value="ZF_RING_1"/>
    <property type="match status" value="1"/>
</dbReference>
<dbReference type="InterPro" id="IPR003877">
    <property type="entry name" value="SPRY_dom"/>
</dbReference>
<dbReference type="SMART" id="SM00336">
    <property type="entry name" value="BBOX"/>
    <property type="match status" value="1"/>
</dbReference>
<comment type="similarity">
    <text evidence="1">Belongs to the beta type-B retroviral polymerase family. HERV class-II K(HML-2) pol subfamily.</text>
</comment>
<reference evidence="14" key="1">
    <citation type="submission" date="2024-04" db="EMBL/GenBank/DDBJ databases">
        <title>Salinicola lusitanus LLJ914,a marine bacterium isolated from the Okinawa Trough.</title>
        <authorList>
            <person name="Li J."/>
        </authorList>
    </citation>
    <scope>NUCLEOTIDE SEQUENCE [LARGE SCALE GENOMIC DNA]</scope>
</reference>
<feature type="domain" description="Reverse transcriptase" evidence="12">
    <location>
        <begin position="1003"/>
        <end position="1185"/>
    </location>
</feature>
<dbReference type="EC" id="3.1.26.4" evidence="2"/>
<evidence type="ECO:0000313" key="13">
    <source>
        <dbReference type="EMBL" id="KAK7898175.1"/>
    </source>
</evidence>
<feature type="domain" description="B box-type" evidence="10">
    <location>
        <begin position="90"/>
        <end position="130"/>
    </location>
</feature>
<dbReference type="InterPro" id="IPR027370">
    <property type="entry name" value="Znf-RING_euk"/>
</dbReference>
<feature type="region of interest" description="Disordered" evidence="8">
    <location>
        <begin position="579"/>
        <end position="606"/>
    </location>
</feature>
<evidence type="ECO:0000256" key="1">
    <source>
        <dbReference type="ARBA" id="ARBA00010879"/>
    </source>
</evidence>
<dbReference type="InterPro" id="IPR013083">
    <property type="entry name" value="Znf_RING/FYVE/PHD"/>
</dbReference>
<dbReference type="FunFam" id="2.60.120.920:FF:000004">
    <property type="entry name" value="Butyrophilin subfamily 1 member A1"/>
    <property type="match status" value="1"/>
</dbReference>
<dbReference type="Gene3D" id="2.60.120.920">
    <property type="match status" value="1"/>
</dbReference>
<feature type="domain" description="RING-type" evidence="9">
    <location>
        <begin position="12"/>
        <end position="52"/>
    </location>
</feature>
<dbReference type="PROSITE" id="PS50878">
    <property type="entry name" value="RT_POL"/>
    <property type="match status" value="1"/>
</dbReference>
<keyword evidence="7" id="KW-0175">Coiled coil</keyword>
<evidence type="ECO:0000256" key="5">
    <source>
        <dbReference type="ARBA" id="ARBA00022833"/>
    </source>
</evidence>
<keyword evidence="5" id="KW-0862">Zinc</keyword>
<dbReference type="SMART" id="SM00589">
    <property type="entry name" value="PRY"/>
    <property type="match status" value="1"/>
</dbReference>
<accession>A0AAW0NHW9</accession>
<evidence type="ECO:0000256" key="3">
    <source>
        <dbReference type="ARBA" id="ARBA00022723"/>
    </source>
</evidence>
<dbReference type="InterPro" id="IPR006574">
    <property type="entry name" value="PRY"/>
</dbReference>
<dbReference type="Pfam" id="PF00643">
    <property type="entry name" value="zf-B_box"/>
    <property type="match status" value="1"/>
</dbReference>
<feature type="coiled-coil region" evidence="7">
    <location>
        <begin position="217"/>
        <end position="244"/>
    </location>
</feature>
<dbReference type="InterPro" id="IPR000315">
    <property type="entry name" value="Znf_B-box"/>
</dbReference>
<name>A0AAW0NHW9_9GOBI</name>
<feature type="domain" description="B30.2/SPRY" evidence="11">
    <location>
        <begin position="275"/>
        <end position="470"/>
    </location>
</feature>
<evidence type="ECO:0000259" key="9">
    <source>
        <dbReference type="PROSITE" id="PS50089"/>
    </source>
</evidence>
<keyword evidence="3" id="KW-0479">Metal-binding</keyword>
<dbReference type="Pfam" id="PF13765">
    <property type="entry name" value="PRY"/>
    <property type="match status" value="1"/>
</dbReference>
<evidence type="ECO:0000259" key="12">
    <source>
        <dbReference type="PROSITE" id="PS50878"/>
    </source>
</evidence>
<dbReference type="GO" id="GO:0004523">
    <property type="term" value="F:RNA-DNA hybrid ribonuclease activity"/>
    <property type="evidence" value="ECO:0007669"/>
    <property type="project" value="UniProtKB-EC"/>
</dbReference>
<dbReference type="PANTHER" id="PTHR24103">
    <property type="entry name" value="E3 UBIQUITIN-PROTEIN LIGASE TRIM"/>
    <property type="match status" value="1"/>
</dbReference>
<dbReference type="InterPro" id="IPR001870">
    <property type="entry name" value="B30.2/SPRY"/>
</dbReference>
<dbReference type="Gene3D" id="3.30.160.60">
    <property type="entry name" value="Classic Zinc Finger"/>
    <property type="match status" value="1"/>
</dbReference>
<evidence type="ECO:0000259" key="10">
    <source>
        <dbReference type="PROSITE" id="PS50119"/>
    </source>
</evidence>
<dbReference type="Gene3D" id="3.30.70.270">
    <property type="match status" value="1"/>
</dbReference>
<dbReference type="SMART" id="SM00449">
    <property type="entry name" value="SPRY"/>
    <property type="match status" value="1"/>
</dbReference>
<evidence type="ECO:0000256" key="4">
    <source>
        <dbReference type="ARBA" id="ARBA00022771"/>
    </source>
</evidence>
<proteinExistence type="inferred from homology"/>
<evidence type="ECO:0000313" key="14">
    <source>
        <dbReference type="Proteomes" id="UP001460270"/>
    </source>
</evidence>
<dbReference type="Proteomes" id="UP001460270">
    <property type="component" value="Unassembled WGS sequence"/>
</dbReference>
<dbReference type="InterPro" id="IPR017907">
    <property type="entry name" value="Znf_RING_CS"/>
</dbReference>
<dbReference type="PROSITE" id="PS50188">
    <property type="entry name" value="B302_SPRY"/>
    <property type="match status" value="1"/>
</dbReference>
<dbReference type="InterPro" id="IPR013320">
    <property type="entry name" value="ConA-like_dom_sf"/>
</dbReference>
<dbReference type="CDD" id="cd12893">
    <property type="entry name" value="SPRY_PRY_TRIM35"/>
    <property type="match status" value="1"/>
</dbReference>
<evidence type="ECO:0000259" key="11">
    <source>
        <dbReference type="PROSITE" id="PS50188"/>
    </source>
</evidence>
<dbReference type="SUPFAM" id="SSF57845">
    <property type="entry name" value="B-box zinc-binding domain"/>
    <property type="match status" value="1"/>
</dbReference>
<dbReference type="CDD" id="cd03714">
    <property type="entry name" value="RT_DIRS1"/>
    <property type="match status" value="1"/>
</dbReference>
<evidence type="ECO:0000256" key="2">
    <source>
        <dbReference type="ARBA" id="ARBA00012180"/>
    </source>
</evidence>
<dbReference type="SUPFAM" id="SSF49899">
    <property type="entry name" value="Concanavalin A-like lectins/glucanases"/>
    <property type="match status" value="1"/>
</dbReference>
<evidence type="ECO:0000256" key="8">
    <source>
        <dbReference type="SAM" id="MobiDB-lite"/>
    </source>
</evidence>
<gene>
    <name evidence="13" type="ORF">WMY93_019028</name>
</gene>
<dbReference type="InterPro" id="IPR043128">
    <property type="entry name" value="Rev_trsase/Diguanyl_cyclase"/>
</dbReference>
<dbReference type="PRINTS" id="PR01407">
    <property type="entry name" value="BUTYPHLNCDUF"/>
</dbReference>
<dbReference type="InterPro" id="IPR050143">
    <property type="entry name" value="TRIM/RBCC"/>
</dbReference>
<keyword evidence="14" id="KW-1185">Reference proteome</keyword>
<dbReference type="SUPFAM" id="SSF57850">
    <property type="entry name" value="RING/U-box"/>
    <property type="match status" value="1"/>
</dbReference>
<dbReference type="SMART" id="SM00184">
    <property type="entry name" value="RING"/>
    <property type="match status" value="1"/>
</dbReference>
<dbReference type="InterPro" id="IPR000477">
    <property type="entry name" value="RT_dom"/>
</dbReference>
<protein>
    <recommendedName>
        <fullName evidence="2">ribonuclease H</fullName>
        <ecNumber evidence="2">3.1.26.4</ecNumber>
    </recommendedName>
</protein>
<organism evidence="13 14">
    <name type="scientific">Mugilogobius chulae</name>
    <name type="common">yellowstripe goby</name>
    <dbReference type="NCBI Taxonomy" id="88201"/>
    <lineage>
        <taxon>Eukaryota</taxon>
        <taxon>Metazoa</taxon>
        <taxon>Chordata</taxon>
        <taxon>Craniata</taxon>
        <taxon>Vertebrata</taxon>
        <taxon>Euteleostomi</taxon>
        <taxon>Actinopterygii</taxon>
        <taxon>Neopterygii</taxon>
        <taxon>Teleostei</taxon>
        <taxon>Neoteleostei</taxon>
        <taxon>Acanthomorphata</taxon>
        <taxon>Gobiaria</taxon>
        <taxon>Gobiiformes</taxon>
        <taxon>Gobioidei</taxon>
        <taxon>Gobiidae</taxon>
        <taxon>Gobionellinae</taxon>
        <taxon>Mugilogobius</taxon>
    </lineage>
</organism>
<dbReference type="InterPro" id="IPR003879">
    <property type="entry name" value="Butyrophylin_SPRY"/>
</dbReference>
<dbReference type="Gene3D" id="3.10.10.10">
    <property type="entry name" value="HIV Type 1 Reverse Transcriptase, subunit A, domain 1"/>
    <property type="match status" value="1"/>
</dbReference>
<comment type="caution">
    <text evidence="13">The sequence shown here is derived from an EMBL/GenBank/DDBJ whole genome shotgun (WGS) entry which is preliminary data.</text>
</comment>
<dbReference type="Pfam" id="PF00622">
    <property type="entry name" value="SPRY"/>
    <property type="match status" value="1"/>
</dbReference>
<dbReference type="Pfam" id="PF00078">
    <property type="entry name" value="RVT_1"/>
    <property type="match status" value="1"/>
</dbReference>
<dbReference type="PROSITE" id="PS50119">
    <property type="entry name" value="ZF_BBOX"/>
    <property type="match status" value="1"/>
</dbReference>
<evidence type="ECO:0000256" key="7">
    <source>
        <dbReference type="SAM" id="Coils"/>
    </source>
</evidence>
<dbReference type="CDD" id="cd19769">
    <property type="entry name" value="Bbox2_TRIM16-like"/>
    <property type="match status" value="1"/>
</dbReference>
<feature type="region of interest" description="Disordered" evidence="8">
    <location>
        <begin position="892"/>
        <end position="959"/>
    </location>
</feature>
<dbReference type="AlphaFoldDB" id="A0AAW0NHW9"/>
<dbReference type="EMBL" id="JBBPFD010000014">
    <property type="protein sequence ID" value="KAK7898175.1"/>
    <property type="molecule type" value="Genomic_DNA"/>
</dbReference>
<keyword evidence="4 6" id="KW-0863">Zinc-finger</keyword>
<dbReference type="Gene3D" id="3.30.40.10">
    <property type="entry name" value="Zinc/RING finger domain, C3HC4 (zinc finger)"/>
    <property type="match status" value="1"/>
</dbReference>
<dbReference type="Pfam" id="PF13445">
    <property type="entry name" value="zf-RING_UBOX"/>
    <property type="match status" value="1"/>
</dbReference>
<dbReference type="PROSITE" id="PS50089">
    <property type="entry name" value="ZF_RING_2"/>
    <property type="match status" value="1"/>
</dbReference>
<dbReference type="InterPro" id="IPR043136">
    <property type="entry name" value="B30.2/SPRY_sf"/>
</dbReference>
<feature type="compositionally biased region" description="Low complexity" evidence="8">
    <location>
        <begin position="579"/>
        <end position="589"/>
    </location>
</feature>
<sequence>MAEAEVKHYLTCVICLETFTEPVSLSCHHSFCRSCLQEHWAQTKSRSCPVCRRKSSKEDLGVNFALKQLSESFRQKQESQEEPTAQTQQEQWSVCPSHPQVPSLFCLDEVRAVCSLCEFSKHTEHTVVSLEEAEKRLKEQLQSQIQTLKEQRQSWTQLEKNYEQIQHHSEKQAEQCERQITAVFERMRRHLQEEQDRAVSALRQEQSRQAQTMGPQLQSLRKTLSSLNNSIQELEKQLETHSQDFLRTYRPALPPSPEPLPQTPTGLLLNQAKVLGNLGFRAWSRMRRVVSFSPVILDSNTANEWLHLSEDLSGVTRGDTFQHQIPDNPERFTNSVSVLGSEGFISGTHQWDVEVGDHPHWIIGVAKESIDRKGEIFASPEYGLWCLWQRDGKYTKGCSKPVTLQKSPERIRVKLDCDGGKVSFYDADHMTHLYTHTDTFTEKMFPYFIIGQSKDAKTNEIRICPTSGPLASQPDDLGSTHSFCFEPRVAISARPGSLLFAWLAQAPVFRMLEPLTCRACMTLLQQDDGHELCPSCLGVEHLRQGLTTDACLDCGNMPHSVRVARLAALEPDWESESQSSQLQAAQFSSKRPASVPLSSAPKKKRCKTRGMLSAALDRVDRISSEWAQMKALFQASQPPLSERVTGLESPCVQVSAHEEDAISVAASDTHFRDDVIDLESRGSDTGSHVSSGLFDSEDGLPPSVVRSALHHLKLEVSQGWRALAAMQDAPRFGLGHMPPVEPAIASLIVSPEEGLRSNPRCPNPQCRLTDEYLCRTYDTGARMGRIGNSLSHLLLGLSTALETTQVSASTQGLLDASLHAFALMSRELGRMLSTLTQARRQVWLAQSPLTEPCKRTLRSVPVIPGELFGTAALEALERTAQATRTRGQLVGLRKRTPHRGGPPVVPPQPTVPPVHAGMSRSRAGPSVDRRRTPRATLPGPSRSIQPVQRPPGPPGPGGAKGYHIQFRRRPPVPGRVTWTVIHDPAKAQALSQEIAVLLAKGAIVPVDPRQDPGGFYSRYFLVPKKTGDLRPVLDLRGLNVFLKRLTFRMLKTREMLQAISQNDWFTSIDLKDAYFHVPIAPHHQRFLRFAFQGHHYQFRVLPFGLSLSPRVFARFVAAALAPLQARGLRVLPYLDDWLICAPTYSQVVRDTHTVLEHVARLGLRVNLDKSNLIPSQRSVFLGIALDSIAMTARPSDKRIDSIVEMLPDFLEHRVLPLSFTSAF</sequence>
<dbReference type="InterPro" id="IPR001841">
    <property type="entry name" value="Znf_RING"/>
</dbReference>